<feature type="transmembrane region" description="Helical" evidence="6">
    <location>
        <begin position="128"/>
        <end position="152"/>
    </location>
</feature>
<keyword evidence="9" id="KW-1185">Reference proteome</keyword>
<dbReference type="AlphaFoldDB" id="A0A1C0ARL0"/>
<evidence type="ECO:0000256" key="4">
    <source>
        <dbReference type="ARBA" id="ARBA00022989"/>
    </source>
</evidence>
<proteinExistence type="predicted"/>
<accession>A0A1C0ARL0</accession>
<organism evidence="8 9">
    <name type="scientific">Tessaracoccus lapidicaptus</name>
    <dbReference type="NCBI Taxonomy" id="1427523"/>
    <lineage>
        <taxon>Bacteria</taxon>
        <taxon>Bacillati</taxon>
        <taxon>Actinomycetota</taxon>
        <taxon>Actinomycetes</taxon>
        <taxon>Propionibacteriales</taxon>
        <taxon>Propionibacteriaceae</taxon>
        <taxon>Tessaracoccus</taxon>
    </lineage>
</organism>
<evidence type="ECO:0000256" key="1">
    <source>
        <dbReference type="ARBA" id="ARBA00004651"/>
    </source>
</evidence>
<keyword evidence="5 6" id="KW-0472">Membrane</keyword>
<reference evidence="9" key="1">
    <citation type="submission" date="2016-07" db="EMBL/GenBank/DDBJ databases">
        <authorList>
            <person name="Florea S."/>
            <person name="Webb J.S."/>
            <person name="Jaromczyk J."/>
            <person name="Schardl C.L."/>
        </authorList>
    </citation>
    <scope>NUCLEOTIDE SEQUENCE [LARGE SCALE GENOMIC DNA]</scope>
    <source>
        <strain evidence="9">IPBSL-7</strain>
    </source>
</reference>
<evidence type="ECO:0000256" key="6">
    <source>
        <dbReference type="SAM" id="Phobius"/>
    </source>
</evidence>
<evidence type="ECO:0000256" key="2">
    <source>
        <dbReference type="ARBA" id="ARBA00022475"/>
    </source>
</evidence>
<protein>
    <recommendedName>
        <fullName evidence="7">Type II secretion system protein GspF domain-containing protein</fullName>
    </recommendedName>
</protein>
<dbReference type="EMBL" id="MBQD01000003">
    <property type="protein sequence ID" value="OCL37064.1"/>
    <property type="molecule type" value="Genomic_DNA"/>
</dbReference>
<evidence type="ECO:0000313" key="9">
    <source>
        <dbReference type="Proteomes" id="UP000093501"/>
    </source>
</evidence>
<dbReference type="Pfam" id="PF00482">
    <property type="entry name" value="T2SSF"/>
    <property type="match status" value="1"/>
</dbReference>
<dbReference type="PANTHER" id="PTHR35007:SF3">
    <property type="entry name" value="POSSIBLE CONSERVED ALANINE RICH MEMBRANE PROTEIN"/>
    <property type="match status" value="1"/>
</dbReference>
<comment type="caution">
    <text evidence="8">The sequence shown here is derived from an EMBL/GenBank/DDBJ whole genome shotgun (WGS) entry which is preliminary data.</text>
</comment>
<dbReference type="Proteomes" id="UP000093501">
    <property type="component" value="Unassembled WGS sequence"/>
</dbReference>
<gene>
    <name evidence="8" type="ORF">BCR15_12040</name>
</gene>
<evidence type="ECO:0000313" key="8">
    <source>
        <dbReference type="EMBL" id="OCL37064.1"/>
    </source>
</evidence>
<keyword evidence="3 6" id="KW-0812">Transmembrane</keyword>
<evidence type="ECO:0000256" key="3">
    <source>
        <dbReference type="ARBA" id="ARBA00022692"/>
    </source>
</evidence>
<dbReference type="InterPro" id="IPR018076">
    <property type="entry name" value="T2SS_GspF_dom"/>
</dbReference>
<keyword evidence="4 6" id="KW-1133">Transmembrane helix</keyword>
<comment type="subcellular location">
    <subcellularLocation>
        <location evidence="1">Cell membrane</location>
        <topology evidence="1">Multi-pass membrane protein</topology>
    </subcellularLocation>
</comment>
<feature type="domain" description="Type II secretion system protein GspF" evidence="7">
    <location>
        <begin position="22"/>
        <end position="144"/>
    </location>
</feature>
<evidence type="ECO:0000256" key="5">
    <source>
        <dbReference type="ARBA" id="ARBA00023136"/>
    </source>
</evidence>
<sequence>MSRPRAPRAVHRAQLAELPAALDFLAACLEVGLPLSRAVRVVADISPAATAGVLAAVAARSAAGHATSEAWTGVRSHPVWGRVAADIAGAERWGTSAAGLLRAHAEDARQDGADAAMRRARTVGVRSALPLMVCFLPSFVLVGVVPIVAGLVTDLLG</sequence>
<dbReference type="PANTHER" id="PTHR35007">
    <property type="entry name" value="INTEGRAL MEMBRANE PROTEIN-RELATED"/>
    <property type="match status" value="1"/>
</dbReference>
<keyword evidence="2" id="KW-1003">Cell membrane</keyword>
<dbReference type="GO" id="GO:0005886">
    <property type="term" value="C:plasma membrane"/>
    <property type="evidence" value="ECO:0007669"/>
    <property type="project" value="UniProtKB-SubCell"/>
</dbReference>
<evidence type="ECO:0000259" key="7">
    <source>
        <dbReference type="Pfam" id="PF00482"/>
    </source>
</evidence>
<name>A0A1C0ARL0_9ACTN</name>